<dbReference type="Pfam" id="PF13567">
    <property type="entry name" value="DUF4131"/>
    <property type="match status" value="1"/>
</dbReference>
<comment type="subcellular location">
    <subcellularLocation>
        <location evidence="1">Cell membrane</location>
        <topology evidence="1">Multi-pass membrane protein</topology>
    </subcellularLocation>
</comment>
<keyword evidence="3 6" id="KW-0812">Transmembrane</keyword>
<feature type="transmembrane region" description="Helical" evidence="6">
    <location>
        <begin position="380"/>
        <end position="398"/>
    </location>
</feature>
<sequence>MKNPFSKIPFLFFLIPLIVGILLQYYLKIEYSGIAFSLTGLMAMLFSYLIREDRQFRWRWLFGAGVCLFLISIGIVSTTLRQQKSEFEYLDKIQVYTGVVTDTPQEKKKTTAYRVYLSREDKLIVCYFQRDTLDNNRLQPGDIFSFQGKIQPFQDIGDFDYTRYMYNQGFVGSAYVSRHLWQTTGETSLSLKYTALRCRQHIMDFYKSLGFNDTEYSILSALTLGYQEGLTDDIKQGFRTTGTVHVLSVSGLHVGIIYLMISFLLGFIRKGTGYYWLKPLLIIVLLWVYAFITGLPPSVIRASAMLTVFCASEIFGRKSFSLHALYIAGFFILLINPFSLFDIGFQLSFMSVLSILYLLPKISGLWRIENKYLRHIWQMSALSVVAQLATFPLCLYYFGTFPTYFFVTNLLIVPLVTLIIYAVGGIGLAKLLSLIMPDLSAYFYCLPVKILGGLVGFMTGIIRFFENLPFALVNDAKISFPDMVLIYTLITGALAFFIYKKPIGLILGLLSILLFFIVRIYHNVSI</sequence>
<keyword evidence="10" id="KW-1185">Reference proteome</keyword>
<evidence type="ECO:0000256" key="5">
    <source>
        <dbReference type="ARBA" id="ARBA00023136"/>
    </source>
</evidence>
<feature type="transmembrane region" description="Helical" evidence="6">
    <location>
        <begin position="275"/>
        <end position="292"/>
    </location>
</feature>
<proteinExistence type="predicted"/>
<feature type="domain" description="DUF4131" evidence="8">
    <location>
        <begin position="34"/>
        <end position="177"/>
    </location>
</feature>
<feature type="transmembrane region" description="Helical" evidence="6">
    <location>
        <begin position="7"/>
        <end position="27"/>
    </location>
</feature>
<evidence type="ECO:0000313" key="9">
    <source>
        <dbReference type="EMBL" id="MFC4673184.1"/>
    </source>
</evidence>
<accession>A0ABV9KTN6</accession>
<dbReference type="InterPro" id="IPR025405">
    <property type="entry name" value="DUF4131"/>
</dbReference>
<feature type="transmembrane region" description="Helical" evidence="6">
    <location>
        <begin position="323"/>
        <end position="341"/>
    </location>
</feature>
<evidence type="ECO:0000256" key="1">
    <source>
        <dbReference type="ARBA" id="ARBA00004651"/>
    </source>
</evidence>
<protein>
    <submittedName>
        <fullName evidence="9">ComEC/Rec2 family competence protein</fullName>
    </submittedName>
</protein>
<dbReference type="EMBL" id="JBHSGN010000050">
    <property type="protein sequence ID" value="MFC4673184.1"/>
    <property type="molecule type" value="Genomic_DNA"/>
</dbReference>
<gene>
    <name evidence="9" type="ORF">ACFO6W_05735</name>
</gene>
<feature type="domain" description="ComEC/Rec2-related protein" evidence="7">
    <location>
        <begin position="222"/>
        <end position="494"/>
    </location>
</feature>
<evidence type="ECO:0000256" key="3">
    <source>
        <dbReference type="ARBA" id="ARBA00022692"/>
    </source>
</evidence>
<name>A0ABV9KTN6_9BACT</name>
<dbReference type="InterPro" id="IPR004477">
    <property type="entry name" value="ComEC_N"/>
</dbReference>
<dbReference type="InterPro" id="IPR052159">
    <property type="entry name" value="Competence_DNA_uptake"/>
</dbReference>
<dbReference type="NCBIfam" id="TIGR00360">
    <property type="entry name" value="ComEC_N-term"/>
    <property type="match status" value="1"/>
</dbReference>
<evidence type="ECO:0000259" key="8">
    <source>
        <dbReference type="Pfam" id="PF13567"/>
    </source>
</evidence>
<evidence type="ECO:0000256" key="4">
    <source>
        <dbReference type="ARBA" id="ARBA00022989"/>
    </source>
</evidence>
<evidence type="ECO:0000313" key="10">
    <source>
        <dbReference type="Proteomes" id="UP001596023"/>
    </source>
</evidence>
<evidence type="ECO:0000259" key="7">
    <source>
        <dbReference type="Pfam" id="PF03772"/>
    </source>
</evidence>
<feature type="transmembrane region" description="Helical" evidence="6">
    <location>
        <begin position="505"/>
        <end position="522"/>
    </location>
</feature>
<evidence type="ECO:0000256" key="6">
    <source>
        <dbReference type="SAM" id="Phobius"/>
    </source>
</evidence>
<dbReference type="PANTHER" id="PTHR30619">
    <property type="entry name" value="DNA INTERNALIZATION/COMPETENCE PROTEIN COMEC/REC2"/>
    <property type="match status" value="1"/>
</dbReference>
<organism evidence="9 10">
    <name type="scientific">Dysgonomonas termitidis</name>
    <dbReference type="NCBI Taxonomy" id="1516126"/>
    <lineage>
        <taxon>Bacteria</taxon>
        <taxon>Pseudomonadati</taxon>
        <taxon>Bacteroidota</taxon>
        <taxon>Bacteroidia</taxon>
        <taxon>Bacteroidales</taxon>
        <taxon>Dysgonomonadaceae</taxon>
        <taxon>Dysgonomonas</taxon>
    </lineage>
</organism>
<dbReference type="RefSeq" id="WP_379994420.1">
    <property type="nucleotide sequence ID" value="NZ_JBHSGN010000050.1"/>
</dbReference>
<feature type="transmembrane region" description="Helical" evidence="6">
    <location>
        <begin position="478"/>
        <end position="498"/>
    </location>
</feature>
<evidence type="ECO:0000256" key="2">
    <source>
        <dbReference type="ARBA" id="ARBA00022475"/>
    </source>
</evidence>
<feature type="transmembrane region" description="Helical" evidence="6">
    <location>
        <begin position="244"/>
        <end position="268"/>
    </location>
</feature>
<dbReference type="Proteomes" id="UP001596023">
    <property type="component" value="Unassembled WGS sequence"/>
</dbReference>
<feature type="transmembrane region" description="Helical" evidence="6">
    <location>
        <begin position="441"/>
        <end position="466"/>
    </location>
</feature>
<keyword evidence="2" id="KW-1003">Cell membrane</keyword>
<dbReference type="PANTHER" id="PTHR30619:SF1">
    <property type="entry name" value="RECOMBINATION PROTEIN 2"/>
    <property type="match status" value="1"/>
</dbReference>
<comment type="caution">
    <text evidence="9">The sequence shown here is derived from an EMBL/GenBank/DDBJ whole genome shotgun (WGS) entry which is preliminary data.</text>
</comment>
<feature type="transmembrane region" description="Helical" evidence="6">
    <location>
        <begin position="404"/>
        <end position="429"/>
    </location>
</feature>
<keyword evidence="4 6" id="KW-1133">Transmembrane helix</keyword>
<dbReference type="Pfam" id="PF03772">
    <property type="entry name" value="Competence"/>
    <property type="match status" value="1"/>
</dbReference>
<feature type="transmembrane region" description="Helical" evidence="6">
    <location>
        <begin position="58"/>
        <end position="80"/>
    </location>
</feature>
<reference evidence="10" key="1">
    <citation type="journal article" date="2019" name="Int. J. Syst. Evol. Microbiol.">
        <title>The Global Catalogue of Microorganisms (GCM) 10K type strain sequencing project: providing services to taxonomists for standard genome sequencing and annotation.</title>
        <authorList>
            <consortium name="The Broad Institute Genomics Platform"/>
            <consortium name="The Broad Institute Genome Sequencing Center for Infectious Disease"/>
            <person name="Wu L."/>
            <person name="Ma J."/>
        </authorList>
    </citation>
    <scope>NUCLEOTIDE SEQUENCE [LARGE SCALE GENOMIC DNA]</scope>
    <source>
        <strain evidence="10">CCUG 66188</strain>
    </source>
</reference>
<feature type="transmembrane region" description="Helical" evidence="6">
    <location>
        <begin position="33"/>
        <end position="51"/>
    </location>
</feature>
<keyword evidence="5 6" id="KW-0472">Membrane</keyword>
<feature type="transmembrane region" description="Helical" evidence="6">
    <location>
        <begin position="347"/>
        <end position="368"/>
    </location>
</feature>